<dbReference type="EMBL" id="NVUK01000039">
    <property type="protein sequence ID" value="PCI75835.1"/>
    <property type="molecule type" value="Genomic_DNA"/>
</dbReference>
<dbReference type="PANTHER" id="PTHR30290:SF83">
    <property type="entry name" value="ABC TRANSPORTER SUBSTRATE-BINDING PROTEIN"/>
    <property type="match status" value="1"/>
</dbReference>
<dbReference type="Gene3D" id="3.40.190.10">
    <property type="entry name" value="Periplasmic binding protein-like II"/>
    <property type="match status" value="1"/>
</dbReference>
<accession>A0A2A4X183</accession>
<evidence type="ECO:0000259" key="1">
    <source>
        <dbReference type="Pfam" id="PF00496"/>
    </source>
</evidence>
<dbReference type="Proteomes" id="UP000218775">
    <property type="component" value="Unassembled WGS sequence"/>
</dbReference>
<dbReference type="InterPro" id="IPR000914">
    <property type="entry name" value="SBP_5_dom"/>
</dbReference>
<evidence type="ECO:0000313" key="3">
    <source>
        <dbReference type="Proteomes" id="UP000218775"/>
    </source>
</evidence>
<dbReference type="PANTHER" id="PTHR30290">
    <property type="entry name" value="PERIPLASMIC BINDING COMPONENT OF ABC TRANSPORTER"/>
    <property type="match status" value="1"/>
</dbReference>
<dbReference type="InterPro" id="IPR039424">
    <property type="entry name" value="SBP_5"/>
</dbReference>
<gene>
    <name evidence="2" type="ORF">COB21_05190</name>
</gene>
<dbReference type="Gene3D" id="3.90.76.10">
    <property type="entry name" value="Dipeptide-binding Protein, Domain 1"/>
    <property type="match status" value="1"/>
</dbReference>
<evidence type="ECO:0000313" key="2">
    <source>
        <dbReference type="EMBL" id="PCI75835.1"/>
    </source>
</evidence>
<dbReference type="Pfam" id="PF00496">
    <property type="entry name" value="SBP_bac_5"/>
    <property type="match status" value="1"/>
</dbReference>
<proteinExistence type="predicted"/>
<comment type="caution">
    <text evidence="2">The sequence shown here is derived from an EMBL/GenBank/DDBJ whole genome shotgun (WGS) entry which is preliminary data.</text>
</comment>
<dbReference type="SUPFAM" id="SSF53850">
    <property type="entry name" value="Periplasmic binding protein-like II"/>
    <property type="match status" value="1"/>
</dbReference>
<organism evidence="2 3">
    <name type="scientific">Aerophobetes bacterium</name>
    <dbReference type="NCBI Taxonomy" id="2030807"/>
    <lineage>
        <taxon>Bacteria</taxon>
        <taxon>Candidatus Aerophobota</taxon>
    </lineage>
</organism>
<dbReference type="CDD" id="cd08504">
    <property type="entry name" value="PBP2_OppA"/>
    <property type="match status" value="1"/>
</dbReference>
<dbReference type="Gene3D" id="3.10.105.10">
    <property type="entry name" value="Dipeptide-binding Protein, Domain 3"/>
    <property type="match status" value="1"/>
</dbReference>
<name>A0A2A4X183_UNCAE</name>
<sequence>MEIYLPDTIESVDDLSIRPTFHSYSESENIKSHLQTMKEVLVQLLPKPLPFSDREGLKQWIQRDLPLVETNDCGILPDTLSIFFLCHQITPINNIQKFLFDLTKRCLFNEEIHKITSFAHMDIYFEHDMDTPLVIAEVKIVVQYAREYERIKERIPYLKKQVVIATQHRAYSASLDHLWLYGEENKHSNIRDLLLRCIAKFPKYLNTELLVEHQLMQMSLKKEFFTQRSVFHLVRSVISLSIIRNNLINHMTFFIEKRHMNFRLLRTYRYFPFGKKPVLAIIVGINLLDKNEYFDEKQVALSVKKLIPNAKVVQGSTYIPNPKNSQVVTTYIEMEKEDGSDFSFNQMKNLRSHLKKNLGKRIEKLVPSLFVIRNEEETMRNILILSQEIKAVSDIPQVMISFDRHSTEDLRFIVILLRVVRPDEKSVSERLKNASGRIKCQMDRVQTVNYIKGAPLEASVFQLKITNISDFLRMDFSVNVYLARQSIIRFLEQGMGEFRDYNGGMILKQQELLGQIKRLFSEHEIEEQEILESAYYSLSPIETQATLPLNFLCMFLEVFLEHFKSVSRHHHKNHLLIKDNQEGIYVVFSSITKGFNDFVSEKNGELLTNIISSQMAHDSRTYCSYLWTDVDEEKKEAIKHFFEEANREWNSKHHQKNIVRFPVLSVDMVLDPRRSLEVNSSFMVRHLFEGLYSTDVDGKPQLALAEKETMSPCQTIYRFDLRNAYWSNGDRVVAYDFLYSWRKLLMPNTPDSFYKSLLYCIKGAKEANEKKIPIEEVGIYVLGDTTLEVHLCNPHPFFRHLLASTLVFPVNHRVDIQHPDWYERSGDMFVSNGAFTLKQRIPNHIVMQKNQLFWDAKSVKPDELYFYGINSAERTYDLFSKGKIDFCNKLFMPTKQREKASFQTVSSSANKVLWLVINTDKYPFTNKKIRQALSLVLEKNELKTLLAEDSEVANTILPKTVTNLLVEEVSDAENLKKGKQLFAEGLKELGVSVDQLPKIELIHIPIAINTTVTRFCKLQWTKHLGLSVSTESYEWDNIFKKLSEKNFCIAISFWFSFYTDALYTLNTFRFKEDRINFSGYEDPQYISLLERCEQELDMSKRQQFLIEAEKMIEEARPVIPIAYLRDINLYNPELENVGSMYRGIEKDLRKIYSKKRVHKIK</sequence>
<protein>
    <recommendedName>
        <fullName evidence="1">Solute-binding protein family 5 domain-containing protein</fullName>
    </recommendedName>
</protein>
<feature type="domain" description="Solute-binding protein family 5" evidence="1">
    <location>
        <begin position="699"/>
        <end position="1072"/>
    </location>
</feature>
<dbReference type="AlphaFoldDB" id="A0A2A4X183"/>
<reference evidence="3" key="1">
    <citation type="submission" date="2017-08" db="EMBL/GenBank/DDBJ databases">
        <title>A dynamic microbial community with high functional redundancy inhabits the cold, oxic subseafloor aquifer.</title>
        <authorList>
            <person name="Tully B.J."/>
            <person name="Wheat C.G."/>
            <person name="Glazer B.T."/>
            <person name="Huber J.A."/>
        </authorList>
    </citation>
    <scope>NUCLEOTIDE SEQUENCE [LARGE SCALE GENOMIC DNA]</scope>
</reference>
<dbReference type="GO" id="GO:1904680">
    <property type="term" value="F:peptide transmembrane transporter activity"/>
    <property type="evidence" value="ECO:0007669"/>
    <property type="project" value="TreeGrafter"/>
</dbReference>
<dbReference type="GO" id="GO:0015833">
    <property type="term" value="P:peptide transport"/>
    <property type="evidence" value="ECO:0007669"/>
    <property type="project" value="TreeGrafter"/>
</dbReference>